<accession>A0ABU3MJ64</accession>
<evidence type="ECO:0000313" key="7">
    <source>
        <dbReference type="Proteomes" id="UP001258945"/>
    </source>
</evidence>
<evidence type="ECO:0000256" key="2">
    <source>
        <dbReference type="ARBA" id="ARBA00022908"/>
    </source>
</evidence>
<reference evidence="6 7" key="1">
    <citation type="journal article" date="2019" name="Microb. Pathog.">
        <title>Comparison of VITEK 2, MALDI-TOF MS, 16S rRNA gene sequencing, and whole-genome sequencing for identification of Roseomonas mucosa.</title>
        <authorList>
            <person name="Rudolph W.W."/>
            <person name="Gunzer F."/>
            <person name="Trauth M."/>
            <person name="Bunk B."/>
            <person name="Bigge R."/>
            <person name="Schrottner P."/>
        </authorList>
    </citation>
    <scope>NUCLEOTIDE SEQUENCE [LARGE SCALE GENOMIC DNA]</scope>
    <source>
        <strain evidence="6 7">DSM 103800</strain>
    </source>
</reference>
<dbReference type="InterPro" id="IPR050090">
    <property type="entry name" value="Tyrosine_recombinase_XerCD"/>
</dbReference>
<keyword evidence="3" id="KW-0238">DNA-binding</keyword>
<evidence type="ECO:0000256" key="3">
    <source>
        <dbReference type="ARBA" id="ARBA00023125"/>
    </source>
</evidence>
<protein>
    <submittedName>
        <fullName evidence="6">Tyrosine-type recombinase/integrase</fullName>
    </submittedName>
</protein>
<keyword evidence="2" id="KW-0229">DNA integration</keyword>
<comment type="caution">
    <text evidence="6">The sequence shown here is derived from an EMBL/GenBank/DDBJ whole genome shotgun (WGS) entry which is preliminary data.</text>
</comment>
<proteinExistence type="inferred from homology"/>
<keyword evidence="4" id="KW-0233">DNA recombination</keyword>
<dbReference type="RefSeq" id="WP_314284105.1">
    <property type="nucleotide sequence ID" value="NZ_JAVVDO010000041.1"/>
</dbReference>
<dbReference type="Gene3D" id="1.10.443.10">
    <property type="entry name" value="Intergrase catalytic core"/>
    <property type="match status" value="1"/>
</dbReference>
<evidence type="ECO:0000256" key="4">
    <source>
        <dbReference type="ARBA" id="ARBA00023172"/>
    </source>
</evidence>
<dbReference type="SUPFAM" id="SSF56349">
    <property type="entry name" value="DNA breaking-rejoining enzymes"/>
    <property type="match status" value="1"/>
</dbReference>
<dbReference type="Pfam" id="PF00589">
    <property type="entry name" value="Phage_integrase"/>
    <property type="match status" value="1"/>
</dbReference>
<evidence type="ECO:0000259" key="5">
    <source>
        <dbReference type="PROSITE" id="PS51898"/>
    </source>
</evidence>
<gene>
    <name evidence="6" type="ORF">RQ831_18455</name>
</gene>
<dbReference type="InterPro" id="IPR011010">
    <property type="entry name" value="DNA_brk_join_enz"/>
</dbReference>
<comment type="similarity">
    <text evidence="1">Belongs to the 'phage' integrase family.</text>
</comment>
<feature type="domain" description="Tyr recombinase" evidence="5">
    <location>
        <begin position="137"/>
        <end position="307"/>
    </location>
</feature>
<evidence type="ECO:0000313" key="6">
    <source>
        <dbReference type="EMBL" id="MDT8333039.1"/>
    </source>
</evidence>
<dbReference type="InterPro" id="IPR002104">
    <property type="entry name" value="Integrase_catalytic"/>
</dbReference>
<organism evidence="6 7">
    <name type="scientific">Roseomonas gilardii</name>
    <dbReference type="NCBI Taxonomy" id="257708"/>
    <lineage>
        <taxon>Bacteria</taxon>
        <taxon>Pseudomonadati</taxon>
        <taxon>Pseudomonadota</taxon>
        <taxon>Alphaproteobacteria</taxon>
        <taxon>Acetobacterales</taxon>
        <taxon>Roseomonadaceae</taxon>
        <taxon>Roseomonas</taxon>
    </lineage>
</organism>
<sequence>MEARLYRGWWYAYWKDEHGETRRRALRTKDRDEALRIIADFRKTRPGDTVRVIYKAYLEEKGTERANWAWKHLEPAFAHLTPGQIDRARCRDYAAARRRAGVGDGTIHTEMTFLRAALRWQDRNTPADVLLPSKPPPMDRHLTRAQYAALLAAATVPHIRLFITLALATAGRSAAILDLTWDRVDFAKGVIRLGLGDKRRKGRATVPMTDAAREALLEAAKSRTSDFVIEYAGGQVARVRKGFAAAASASGVPWCTPHVLRHTAAVWMAEARVPMTEIARYLGHSDSRITERVYAVHTPDHLRKAAAALG</sequence>
<dbReference type="Proteomes" id="UP001258945">
    <property type="component" value="Unassembled WGS sequence"/>
</dbReference>
<dbReference type="InterPro" id="IPR013762">
    <property type="entry name" value="Integrase-like_cat_sf"/>
</dbReference>
<name>A0ABU3MJ64_9PROT</name>
<evidence type="ECO:0000256" key="1">
    <source>
        <dbReference type="ARBA" id="ARBA00008857"/>
    </source>
</evidence>
<keyword evidence="7" id="KW-1185">Reference proteome</keyword>
<dbReference type="PROSITE" id="PS51898">
    <property type="entry name" value="TYR_RECOMBINASE"/>
    <property type="match status" value="1"/>
</dbReference>
<dbReference type="PANTHER" id="PTHR30349">
    <property type="entry name" value="PHAGE INTEGRASE-RELATED"/>
    <property type="match status" value="1"/>
</dbReference>
<dbReference type="EMBL" id="JAVVDO010000041">
    <property type="protein sequence ID" value="MDT8333039.1"/>
    <property type="molecule type" value="Genomic_DNA"/>
</dbReference>
<dbReference type="PANTHER" id="PTHR30349:SF41">
    <property type="entry name" value="INTEGRASE_RECOMBINASE PROTEIN MJ0367-RELATED"/>
    <property type="match status" value="1"/>
</dbReference>